<reference evidence="2 3" key="1">
    <citation type="journal article" date="2023" name="BMC Biotechnol.">
        <title>Vitis rotundifolia cv Carlos genome sequencing.</title>
        <authorList>
            <person name="Huff M."/>
            <person name="Hulse-Kemp A."/>
            <person name="Scheffler B."/>
            <person name="Youngblood R."/>
            <person name="Simpson S."/>
            <person name="Babiker E."/>
            <person name="Staton M."/>
        </authorList>
    </citation>
    <scope>NUCLEOTIDE SEQUENCE [LARGE SCALE GENOMIC DNA]</scope>
    <source>
        <tissue evidence="2">Leaf</tissue>
    </source>
</reference>
<feature type="signal peptide" evidence="1">
    <location>
        <begin position="1"/>
        <end position="17"/>
    </location>
</feature>
<comment type="caution">
    <text evidence="2">The sequence shown here is derived from an EMBL/GenBank/DDBJ whole genome shotgun (WGS) entry which is preliminary data.</text>
</comment>
<dbReference type="SUPFAM" id="SSF117074">
    <property type="entry name" value="Hypothetical protein PA1324"/>
    <property type="match status" value="1"/>
</dbReference>
<dbReference type="EMBL" id="JARBHA010000005">
    <property type="protein sequence ID" value="KAJ9699607.1"/>
    <property type="molecule type" value="Genomic_DNA"/>
</dbReference>
<feature type="chain" id="PRO_5041336394" description="Phylloplanin" evidence="1">
    <location>
        <begin position="18"/>
        <end position="152"/>
    </location>
</feature>
<dbReference type="PANTHER" id="PTHR34458">
    <property type="entry name" value="POLLEN OLE E 1 ALLERGEN AND EXTENSIN FAMILY PROTEIN-RELATED"/>
    <property type="match status" value="1"/>
</dbReference>
<dbReference type="InterPro" id="IPR040404">
    <property type="entry name" value="Phylloplanin-like"/>
</dbReference>
<evidence type="ECO:0000256" key="1">
    <source>
        <dbReference type="SAM" id="SignalP"/>
    </source>
</evidence>
<keyword evidence="1" id="KW-0732">Signal</keyword>
<evidence type="ECO:0008006" key="4">
    <source>
        <dbReference type="Google" id="ProtNLM"/>
    </source>
</evidence>
<sequence>MALKSLLFVSLLVAVAAAPVAEAQLGSIFNLIRIQGNLFCTANGNMGVNGTATPVFPNAPVQLQCGAGNVISSATTDSAGLFSILLDPLQFLLSSLLTNCNLVVNTPLSTCNSGLPSSGALLSPLRLIGNTLQGPLHITNIIPAAFVFLPHL</sequence>
<accession>A0AA39DZI0</accession>
<dbReference type="PANTHER" id="PTHR34458:SF5">
    <property type="entry name" value="POLLEN OLE E 1 ALLERGEN AND EXTENSIN FAMILY PROTEIN"/>
    <property type="match status" value="1"/>
</dbReference>
<dbReference type="AlphaFoldDB" id="A0AA39DZI0"/>
<dbReference type="Proteomes" id="UP001168098">
    <property type="component" value="Unassembled WGS sequence"/>
</dbReference>
<evidence type="ECO:0000313" key="3">
    <source>
        <dbReference type="Proteomes" id="UP001168098"/>
    </source>
</evidence>
<gene>
    <name evidence="2" type="ORF">PVL29_005465</name>
</gene>
<name>A0AA39DZI0_VITRO</name>
<evidence type="ECO:0000313" key="2">
    <source>
        <dbReference type="EMBL" id="KAJ9699607.1"/>
    </source>
</evidence>
<organism evidence="2 3">
    <name type="scientific">Vitis rotundifolia</name>
    <name type="common">Muscadine grape</name>
    <dbReference type="NCBI Taxonomy" id="103349"/>
    <lineage>
        <taxon>Eukaryota</taxon>
        <taxon>Viridiplantae</taxon>
        <taxon>Streptophyta</taxon>
        <taxon>Embryophyta</taxon>
        <taxon>Tracheophyta</taxon>
        <taxon>Spermatophyta</taxon>
        <taxon>Magnoliopsida</taxon>
        <taxon>eudicotyledons</taxon>
        <taxon>Gunneridae</taxon>
        <taxon>Pentapetalae</taxon>
        <taxon>rosids</taxon>
        <taxon>Vitales</taxon>
        <taxon>Vitaceae</taxon>
        <taxon>Viteae</taxon>
        <taxon>Vitis</taxon>
    </lineage>
</organism>
<keyword evidence="3" id="KW-1185">Reference proteome</keyword>
<protein>
    <recommendedName>
        <fullName evidence="4">Phylloplanin</fullName>
    </recommendedName>
</protein>
<proteinExistence type="predicted"/>